<accession>A0ABQ1E8H3</accession>
<evidence type="ECO:0000313" key="6">
    <source>
        <dbReference type="Proteomes" id="UP000663802"/>
    </source>
</evidence>
<evidence type="ECO:0000256" key="2">
    <source>
        <dbReference type="ARBA" id="ARBA00023002"/>
    </source>
</evidence>
<dbReference type="PANTHER" id="PTHR11709">
    <property type="entry name" value="MULTI-COPPER OXIDASE"/>
    <property type="match status" value="1"/>
</dbReference>
<feature type="domain" description="Plastocyanin-like" evidence="4">
    <location>
        <begin position="75"/>
        <end position="180"/>
    </location>
</feature>
<sequence length="467" mass="51938">MGRKLFYSLYATDGFIDLPTDPTGCLPRRSIYVFGFVGGLWKFQDKCSGKCTIVEPSLDPSNITARDALRGTAVIPSPLIKMDMDDELFITLTNLGLLRAAEPILDVHTIHIHGGHVATQLDGVPETSFGVPVTPIGTPSISVTYYFKPESPGSYFYHCHQEAAEHVQMGMYGALIVYPSAEELSKFTNSKGITNRNFANSELTSFFDKEYIILLSDIDSTWHDAVQNQTDFNPVDFKPDWWLVNGRAFPDTLLPSGVSVGGGAYKIPAGYDSYVHVKNGQRFLLRLINMGYQPVPWHTHGWHGRIVNKDAHPQPHWEQVFTQLVGSGESYDILFIADDKRPLYADYIFCGKGGFPSLMTQVDNATTESKAAGTFMPGFGGSNTLWANTPEEGGTTLCPFPGNFELHNYGESDNFFFPQFYIAHNHDDYKVTNNGVYPGGQLIFIQTDLPNERPHHPCDPEPSPKCK</sequence>
<name>A0ABQ1E8H3_9CLOT</name>
<keyword evidence="6" id="KW-1185">Reference proteome</keyword>
<reference evidence="5 6" key="1">
    <citation type="journal article" date="2021" name="Int. J. Syst. Evol. Microbiol.">
        <title>Clostridium zeae sp. nov., isolated from corn silage.</title>
        <authorList>
            <person name="Kobayashi H."/>
            <person name="Tanizawa Y."/>
            <person name="Yagura M."/>
            <person name="Sakamoto M."/>
            <person name="Ohkuma M."/>
            <person name="Tohno M."/>
        </authorList>
    </citation>
    <scope>NUCLEOTIDE SEQUENCE [LARGE SCALE GENOMIC DNA]</scope>
    <source>
        <strain evidence="5 6">CSC2</strain>
    </source>
</reference>
<dbReference type="InterPro" id="IPR008972">
    <property type="entry name" value="Cupredoxin"/>
</dbReference>
<dbReference type="Pfam" id="PF07732">
    <property type="entry name" value="Cu-oxidase_3"/>
    <property type="match status" value="1"/>
</dbReference>
<evidence type="ECO:0000259" key="4">
    <source>
        <dbReference type="Pfam" id="PF07732"/>
    </source>
</evidence>
<evidence type="ECO:0000256" key="1">
    <source>
        <dbReference type="ARBA" id="ARBA00022723"/>
    </source>
</evidence>
<dbReference type="EMBL" id="BMBA01000001">
    <property type="protein sequence ID" value="GFZ30798.1"/>
    <property type="molecule type" value="Genomic_DNA"/>
</dbReference>
<keyword evidence="3" id="KW-0186">Copper</keyword>
<proteinExistence type="predicted"/>
<dbReference type="InterPro" id="IPR045087">
    <property type="entry name" value="Cu-oxidase_fam"/>
</dbReference>
<dbReference type="Gene3D" id="2.60.40.420">
    <property type="entry name" value="Cupredoxins - blue copper proteins"/>
    <property type="match status" value="1"/>
</dbReference>
<evidence type="ECO:0000256" key="3">
    <source>
        <dbReference type="ARBA" id="ARBA00023008"/>
    </source>
</evidence>
<evidence type="ECO:0000313" key="5">
    <source>
        <dbReference type="EMBL" id="GFZ30798.1"/>
    </source>
</evidence>
<dbReference type="InterPro" id="IPR011707">
    <property type="entry name" value="Cu-oxidase-like_N"/>
</dbReference>
<dbReference type="RefSeq" id="WP_206868857.1">
    <property type="nucleotide sequence ID" value="NZ_BMBA01000001.1"/>
</dbReference>
<comment type="caution">
    <text evidence="5">The sequence shown here is derived from an EMBL/GenBank/DDBJ whole genome shotgun (WGS) entry which is preliminary data.</text>
</comment>
<keyword evidence="2" id="KW-0560">Oxidoreductase</keyword>
<dbReference type="PANTHER" id="PTHR11709:SF394">
    <property type="entry name" value="FI03373P-RELATED"/>
    <property type="match status" value="1"/>
</dbReference>
<protein>
    <recommendedName>
        <fullName evidence="4">Plastocyanin-like domain-containing protein</fullName>
    </recommendedName>
</protein>
<keyword evidence="1" id="KW-0479">Metal-binding</keyword>
<dbReference type="SUPFAM" id="SSF49503">
    <property type="entry name" value="Cupredoxins"/>
    <property type="match status" value="2"/>
</dbReference>
<gene>
    <name evidence="5" type="ORF">CSC2_13240</name>
</gene>
<dbReference type="Proteomes" id="UP000663802">
    <property type="component" value="Unassembled WGS sequence"/>
</dbReference>
<organism evidence="5 6">
    <name type="scientific">Clostridium zeae</name>
    <dbReference type="NCBI Taxonomy" id="2759022"/>
    <lineage>
        <taxon>Bacteria</taxon>
        <taxon>Bacillati</taxon>
        <taxon>Bacillota</taxon>
        <taxon>Clostridia</taxon>
        <taxon>Eubacteriales</taxon>
        <taxon>Clostridiaceae</taxon>
        <taxon>Clostridium</taxon>
    </lineage>
</organism>